<dbReference type="EMBL" id="CAMXCT010003946">
    <property type="protein sequence ID" value="CAI4007011.1"/>
    <property type="molecule type" value="Genomic_DNA"/>
</dbReference>
<name>A0A9P1DB03_9DINO</name>
<reference evidence="2" key="2">
    <citation type="submission" date="2024-04" db="EMBL/GenBank/DDBJ databases">
        <authorList>
            <person name="Chen Y."/>
            <person name="Shah S."/>
            <person name="Dougan E. K."/>
            <person name="Thang M."/>
            <person name="Chan C."/>
        </authorList>
    </citation>
    <scope>NUCLEOTIDE SEQUENCE [LARGE SCALE GENOMIC DNA]</scope>
</reference>
<comment type="caution">
    <text evidence="1">The sequence shown here is derived from an EMBL/GenBank/DDBJ whole genome shotgun (WGS) entry which is preliminary data.</text>
</comment>
<gene>
    <name evidence="1" type="ORF">C1SCF055_LOCUS32599</name>
</gene>
<dbReference type="EMBL" id="CAMXCT030003946">
    <property type="protein sequence ID" value="CAL4794323.1"/>
    <property type="molecule type" value="Genomic_DNA"/>
</dbReference>
<evidence type="ECO:0000313" key="3">
    <source>
        <dbReference type="Proteomes" id="UP001152797"/>
    </source>
</evidence>
<dbReference type="AlphaFoldDB" id="A0A9P1DB03"/>
<evidence type="ECO:0000313" key="2">
    <source>
        <dbReference type="EMBL" id="CAL1160386.1"/>
    </source>
</evidence>
<organism evidence="1">
    <name type="scientific">Cladocopium goreaui</name>
    <dbReference type="NCBI Taxonomy" id="2562237"/>
    <lineage>
        <taxon>Eukaryota</taxon>
        <taxon>Sar</taxon>
        <taxon>Alveolata</taxon>
        <taxon>Dinophyceae</taxon>
        <taxon>Suessiales</taxon>
        <taxon>Symbiodiniaceae</taxon>
        <taxon>Cladocopium</taxon>
    </lineage>
</organism>
<keyword evidence="3" id="KW-1185">Reference proteome</keyword>
<dbReference type="Proteomes" id="UP001152797">
    <property type="component" value="Unassembled WGS sequence"/>
</dbReference>
<proteinExistence type="predicted"/>
<dbReference type="EMBL" id="CAMXCT020003946">
    <property type="protein sequence ID" value="CAL1160386.1"/>
    <property type="molecule type" value="Genomic_DNA"/>
</dbReference>
<protein>
    <submittedName>
        <fullName evidence="1">Uncharacterized protein</fullName>
    </submittedName>
</protein>
<reference evidence="1" key="1">
    <citation type="submission" date="2022-10" db="EMBL/GenBank/DDBJ databases">
        <authorList>
            <person name="Chen Y."/>
            <person name="Dougan E. K."/>
            <person name="Chan C."/>
            <person name="Rhodes N."/>
            <person name="Thang M."/>
        </authorList>
    </citation>
    <scope>NUCLEOTIDE SEQUENCE</scope>
</reference>
<evidence type="ECO:0000313" key="1">
    <source>
        <dbReference type="EMBL" id="CAI4007011.1"/>
    </source>
</evidence>
<feature type="non-terminal residue" evidence="1">
    <location>
        <position position="1"/>
    </location>
</feature>
<sequence>MPGGRRSGLAWQARHLRTLKLARCHNCRRGRRWTPRWFGVAGAALGDSIARCRDCRWVGAAVVWRGRTLGDGGLEWCALKNSITNALLRLSLGGCRGGLAWQARHLGTPFFFAGALPRLSLGGRRGGLAWQAWRLGTLKLTGWCVAAIVAGAVVWRGMQAALGDSMAGTCRWVAGWTLRWGLYSWRVAAIVAGWTPRWFVCRGRCGACGLYSCCVAAMIAGDAAGCRGGLVWQVWHLGTLKLVPCRDCRRDAAGRRLVSDWFQSAALGDSIAGVLLRLSPGTLGDAAAVSRGRGRRRGLAWQ</sequence>
<accession>A0A9P1DB03</accession>